<name>A0ABT1NV11_9MICC</name>
<gene>
    <name evidence="1" type="ORF">NNX28_10290</name>
</gene>
<sequence>MRLPTVNHRYWMIHGVPRGLFGRLSRLGGAAQLALLSLLGASAVLFELL</sequence>
<dbReference type="EMBL" id="JANFLP010000010">
    <property type="protein sequence ID" value="MCQ1950319.1"/>
    <property type="molecule type" value="Genomic_DNA"/>
</dbReference>
<proteinExistence type="predicted"/>
<comment type="caution">
    <text evidence="1">The sequence shown here is derived from an EMBL/GenBank/DDBJ whole genome shotgun (WGS) entry which is preliminary data.</text>
</comment>
<protein>
    <submittedName>
        <fullName evidence="1">Uncharacterized protein</fullName>
    </submittedName>
</protein>
<organism evidence="1 2">
    <name type="scientific">Arthrobacter jinronghuae</name>
    <dbReference type="NCBI Taxonomy" id="2964609"/>
    <lineage>
        <taxon>Bacteria</taxon>
        <taxon>Bacillati</taxon>
        <taxon>Actinomycetota</taxon>
        <taxon>Actinomycetes</taxon>
        <taxon>Micrococcales</taxon>
        <taxon>Micrococcaceae</taxon>
        <taxon>Arthrobacter</taxon>
    </lineage>
</organism>
<accession>A0ABT1NV11</accession>
<evidence type="ECO:0000313" key="2">
    <source>
        <dbReference type="Proteomes" id="UP001206924"/>
    </source>
</evidence>
<dbReference type="Proteomes" id="UP001206924">
    <property type="component" value="Unassembled WGS sequence"/>
</dbReference>
<evidence type="ECO:0000313" key="1">
    <source>
        <dbReference type="EMBL" id="MCQ1950319.1"/>
    </source>
</evidence>
<keyword evidence="2" id="KW-1185">Reference proteome</keyword>
<dbReference type="RefSeq" id="WP_255797591.1">
    <property type="nucleotide sequence ID" value="NZ_CP104263.1"/>
</dbReference>
<reference evidence="1 2" key="1">
    <citation type="submission" date="2022-07" db="EMBL/GenBank/DDBJ databases">
        <title>Novel species in genus Arthrobacter.</title>
        <authorList>
            <person name="Liu Y."/>
        </authorList>
    </citation>
    <scope>NUCLEOTIDE SEQUENCE [LARGE SCALE GENOMIC DNA]</scope>
    <source>
        <strain evidence="2">zg-Y859</strain>
    </source>
</reference>